<comment type="caution">
    <text evidence="1">The sequence shown here is derived from an EMBL/GenBank/DDBJ whole genome shotgun (WGS) entry which is preliminary data.</text>
</comment>
<keyword evidence="2" id="KW-1185">Reference proteome</keyword>
<accession>A0AAD5S315</accession>
<gene>
    <name evidence="1" type="ORF">HK097_002999</name>
</gene>
<reference evidence="1" key="1">
    <citation type="submission" date="2020-05" db="EMBL/GenBank/DDBJ databases">
        <title>Phylogenomic resolution of chytrid fungi.</title>
        <authorList>
            <person name="Stajich J.E."/>
            <person name="Amses K."/>
            <person name="Simmons R."/>
            <person name="Seto K."/>
            <person name="Myers J."/>
            <person name="Bonds A."/>
            <person name="Quandt C.A."/>
            <person name="Barry K."/>
            <person name="Liu P."/>
            <person name="Grigoriev I."/>
            <person name="Longcore J.E."/>
            <person name="James T.Y."/>
        </authorList>
    </citation>
    <scope>NUCLEOTIDE SEQUENCE</scope>
    <source>
        <strain evidence="1">JEL0318</strain>
    </source>
</reference>
<protein>
    <recommendedName>
        <fullName evidence="3">Major capsid protein</fullName>
    </recommendedName>
</protein>
<proteinExistence type="predicted"/>
<sequence>MSAVALPQEFDFAPLPLNSVTAGNQEQWVSKPSDSGGGAPYYAGPSTTIQFTIASGDSVMRTNSSYLRFKVTPVDANNNPVFGSDCRITKTGLAAVIGRLTIQVGPTLVESIDLYGNSLLPLIYESSSNTKKDALQQFEGYGLTDLFTVNNGYYCYHPIQSTLFSTDQVFPLAALDGSVVITLYLNTPEAFFTSFGTAKPVAKFALEDVSFNYQLVVPNPRYTMEMRSGILSNKTLKVPYSRCKQMISYGSGGTENIVNVPVGPVESLNSLYLQMKSQADLTTQSVSTDKAIISKPFSLAKYYFTLGSQMVPQGRRFGYASPGSATGTDIEAAWLSIVSQTGAYDYDKDAKISAKFDTENFRLGVTLSGSSTNTFGAGYNLMGDSTCRVHMTFNNPLPTTTRIEATAFVDSYILIGNGFVQVIDRDLQH</sequence>
<dbReference type="EMBL" id="JADGJD010001687">
    <property type="protein sequence ID" value="KAJ3038920.1"/>
    <property type="molecule type" value="Genomic_DNA"/>
</dbReference>
<name>A0AAD5S315_9FUNG</name>
<dbReference type="AlphaFoldDB" id="A0AAD5S315"/>
<organism evidence="1 2">
    <name type="scientific">Rhizophlyctis rosea</name>
    <dbReference type="NCBI Taxonomy" id="64517"/>
    <lineage>
        <taxon>Eukaryota</taxon>
        <taxon>Fungi</taxon>
        <taxon>Fungi incertae sedis</taxon>
        <taxon>Chytridiomycota</taxon>
        <taxon>Chytridiomycota incertae sedis</taxon>
        <taxon>Chytridiomycetes</taxon>
        <taxon>Rhizophlyctidales</taxon>
        <taxon>Rhizophlyctidaceae</taxon>
        <taxon>Rhizophlyctis</taxon>
    </lineage>
</organism>
<evidence type="ECO:0000313" key="1">
    <source>
        <dbReference type="EMBL" id="KAJ3038920.1"/>
    </source>
</evidence>
<dbReference type="Proteomes" id="UP001212841">
    <property type="component" value="Unassembled WGS sequence"/>
</dbReference>
<evidence type="ECO:0000313" key="2">
    <source>
        <dbReference type="Proteomes" id="UP001212841"/>
    </source>
</evidence>
<evidence type="ECO:0008006" key="3">
    <source>
        <dbReference type="Google" id="ProtNLM"/>
    </source>
</evidence>